<evidence type="ECO:0000256" key="8">
    <source>
        <dbReference type="ARBA" id="ARBA00023027"/>
    </source>
</evidence>
<evidence type="ECO:0000256" key="16">
    <source>
        <dbReference type="PIRSR" id="PIRSR036426-1"/>
    </source>
</evidence>
<dbReference type="GO" id="GO:0051266">
    <property type="term" value="F:sirohydrochlorin ferrochelatase activity"/>
    <property type="evidence" value="ECO:0007669"/>
    <property type="project" value="UniProtKB-EC"/>
</dbReference>
<dbReference type="InterPro" id="IPR003043">
    <property type="entry name" value="Uropor_MeTrfase_CS"/>
</dbReference>
<evidence type="ECO:0000313" key="22">
    <source>
        <dbReference type="Proteomes" id="UP000261704"/>
    </source>
</evidence>
<dbReference type="CDD" id="cd11642">
    <property type="entry name" value="SUMT"/>
    <property type="match status" value="1"/>
</dbReference>
<keyword evidence="8 15" id="KW-0520">NAD</keyword>
<dbReference type="PROSITE" id="PS00840">
    <property type="entry name" value="SUMT_2"/>
    <property type="match status" value="1"/>
</dbReference>
<dbReference type="Pfam" id="PF10414">
    <property type="entry name" value="CysG_dimeriser"/>
    <property type="match status" value="1"/>
</dbReference>
<dbReference type="Gene3D" id="3.30.160.110">
    <property type="entry name" value="Siroheme synthase, domain 2"/>
    <property type="match status" value="1"/>
</dbReference>
<dbReference type="PIRSF" id="PIRSF036426">
    <property type="entry name" value="Sirohaem_synth"/>
    <property type="match status" value="1"/>
</dbReference>
<comment type="pathway">
    <text evidence="1 15">Porphyrin-containing compound metabolism; siroheme biosynthesis; sirohydrochlorin from precorrin-2: step 1/1.</text>
</comment>
<dbReference type="FunFam" id="3.30.160.110:FF:000001">
    <property type="entry name" value="Siroheme synthase"/>
    <property type="match status" value="1"/>
</dbReference>
<feature type="domain" description="Sirohaem synthase dimerisation" evidence="19">
    <location>
        <begin position="150"/>
        <end position="206"/>
    </location>
</feature>
<evidence type="ECO:0000256" key="1">
    <source>
        <dbReference type="ARBA" id="ARBA00005010"/>
    </source>
</evidence>
<dbReference type="InterPro" id="IPR000878">
    <property type="entry name" value="4pyrrol_Mease"/>
</dbReference>
<dbReference type="InterPro" id="IPR019478">
    <property type="entry name" value="Sirohaem_synthase_dimer_dom"/>
</dbReference>
<feature type="binding site" evidence="15">
    <location>
        <position position="229"/>
    </location>
    <ligand>
        <name>S-adenosyl-L-methionine</name>
        <dbReference type="ChEBI" id="CHEBI:59789"/>
    </ligand>
</feature>
<feature type="active site" description="Proton donor" evidence="15 16">
    <location>
        <position position="274"/>
    </location>
</feature>
<comment type="pathway">
    <text evidence="12 15">Porphyrin-containing compound metabolism; siroheme biosynthesis; precorrin-2 from uroporphyrinogen III: step 1/1.</text>
</comment>
<dbReference type="InterPro" id="IPR035996">
    <property type="entry name" value="4pyrrol_Methylase_sf"/>
</dbReference>
<feature type="binding site" evidence="15">
    <location>
        <begin position="335"/>
        <end position="336"/>
    </location>
    <ligand>
        <name>S-adenosyl-L-methionine</name>
        <dbReference type="ChEBI" id="CHEBI:59789"/>
    </ligand>
</feature>
<evidence type="ECO:0000259" key="19">
    <source>
        <dbReference type="Pfam" id="PF10414"/>
    </source>
</evidence>
<dbReference type="OrthoDB" id="9815856at2"/>
<evidence type="ECO:0000259" key="20">
    <source>
        <dbReference type="Pfam" id="PF14824"/>
    </source>
</evidence>
<organism evidence="21 22">
    <name type="scientific">Profundibacter amoris</name>
    <dbReference type="NCBI Taxonomy" id="2171755"/>
    <lineage>
        <taxon>Bacteria</taxon>
        <taxon>Pseudomonadati</taxon>
        <taxon>Pseudomonadota</taxon>
        <taxon>Alphaproteobacteria</taxon>
        <taxon>Rhodobacterales</taxon>
        <taxon>Paracoccaceae</taxon>
        <taxon>Profundibacter</taxon>
    </lineage>
</organism>
<reference evidence="21 22" key="1">
    <citation type="submission" date="2018-09" db="EMBL/GenBank/DDBJ databases">
        <title>Profundibacter amoris BAR1 gen. nov., sp. nov., a new member of the Roseobacter clade isolated at Lokis Castle Vent Field on the Arctic Mid-Oceanic Ridge.</title>
        <authorList>
            <person name="Le Moine Bauer S."/>
            <person name="Sjoeberg A.G."/>
            <person name="L'Haridon S."/>
            <person name="Stokke R."/>
            <person name="Roalkvam I."/>
            <person name="Steen I.H."/>
            <person name="Dahle H."/>
        </authorList>
    </citation>
    <scope>NUCLEOTIDE SEQUENCE [LARGE SCALE GENOMIC DNA]</scope>
    <source>
        <strain evidence="21 22">BAR1</strain>
    </source>
</reference>
<feature type="binding site" evidence="15">
    <location>
        <begin position="22"/>
        <end position="23"/>
    </location>
    <ligand>
        <name>NAD(+)</name>
        <dbReference type="ChEBI" id="CHEBI:57540"/>
    </ligand>
</feature>
<dbReference type="Proteomes" id="UP000261704">
    <property type="component" value="Chromosome"/>
</dbReference>
<comment type="similarity">
    <text evidence="15">In the C-terminal section; belongs to the precorrin methyltransferase family.</text>
</comment>
<feature type="active site" description="Proton acceptor" evidence="15 16">
    <location>
        <position position="252"/>
    </location>
</feature>
<dbReference type="InterPro" id="IPR006366">
    <property type="entry name" value="CobA/CysG_C"/>
</dbReference>
<dbReference type="RefSeq" id="WP_118941954.1">
    <property type="nucleotide sequence ID" value="NZ_CP032125.1"/>
</dbReference>
<dbReference type="SUPFAM" id="SSF51735">
    <property type="entry name" value="NAD(P)-binding Rossmann-fold domains"/>
    <property type="match status" value="1"/>
</dbReference>
<evidence type="ECO:0000256" key="9">
    <source>
        <dbReference type="ARBA" id="ARBA00023239"/>
    </source>
</evidence>
<dbReference type="GO" id="GO:0032259">
    <property type="term" value="P:methylation"/>
    <property type="evidence" value="ECO:0007669"/>
    <property type="project" value="UniProtKB-KW"/>
</dbReference>
<dbReference type="NCBIfam" id="NF007922">
    <property type="entry name" value="PRK10637.1"/>
    <property type="match status" value="1"/>
</dbReference>
<dbReference type="UniPathway" id="UPA00148">
    <property type="reaction ID" value="UER00211"/>
</dbReference>
<feature type="binding site" evidence="15">
    <location>
        <begin position="43"/>
        <end position="44"/>
    </location>
    <ligand>
        <name>NAD(+)</name>
        <dbReference type="ChEBI" id="CHEBI:57540"/>
    </ligand>
</feature>
<comment type="similarity">
    <text evidence="2 17">Belongs to the precorrin methyltransferase family.</text>
</comment>
<feature type="modified residue" description="Phosphoserine" evidence="15">
    <location>
        <position position="128"/>
    </location>
</feature>
<keyword evidence="7 15" id="KW-0560">Oxidoreductase</keyword>
<dbReference type="PANTHER" id="PTHR45790">
    <property type="entry name" value="SIROHEME SYNTHASE-RELATED"/>
    <property type="match status" value="1"/>
</dbReference>
<dbReference type="InterPro" id="IPR050161">
    <property type="entry name" value="Siro_Cobalamin_biosynth"/>
</dbReference>
<keyword evidence="15" id="KW-0597">Phosphoprotein</keyword>
<dbReference type="EC" id="1.3.1.76" evidence="15"/>
<feature type="binding site" evidence="15">
    <location>
        <begin position="305"/>
        <end position="307"/>
    </location>
    <ligand>
        <name>S-adenosyl-L-methionine</name>
        <dbReference type="ChEBI" id="CHEBI:59789"/>
    </ligand>
</feature>
<dbReference type="InterPro" id="IPR037115">
    <property type="entry name" value="Sirohaem_synt_dimer_dom_sf"/>
</dbReference>
<dbReference type="NCBIfam" id="TIGR01469">
    <property type="entry name" value="cobA_cysG_Cterm"/>
    <property type="match status" value="1"/>
</dbReference>
<dbReference type="PANTHER" id="PTHR45790:SF1">
    <property type="entry name" value="SIROHEME SYNTHASE"/>
    <property type="match status" value="1"/>
</dbReference>
<dbReference type="EC" id="2.1.1.107" evidence="15"/>
<dbReference type="GO" id="GO:0043115">
    <property type="term" value="F:precorrin-2 dehydrogenase activity"/>
    <property type="evidence" value="ECO:0007669"/>
    <property type="project" value="UniProtKB-UniRule"/>
</dbReference>
<dbReference type="FunFam" id="3.30.950.10:FF:000001">
    <property type="entry name" value="Siroheme synthase"/>
    <property type="match status" value="1"/>
</dbReference>
<feature type="binding site" evidence="15">
    <location>
        <position position="310"/>
    </location>
    <ligand>
        <name>S-adenosyl-L-methionine</name>
        <dbReference type="ChEBI" id="CHEBI:59789"/>
    </ligand>
</feature>
<evidence type="ECO:0000259" key="18">
    <source>
        <dbReference type="Pfam" id="PF00590"/>
    </source>
</evidence>
<dbReference type="KEGG" id="pamo:BAR1_04735"/>
<protein>
    <recommendedName>
        <fullName evidence="15">Siroheme synthase</fullName>
    </recommendedName>
    <domain>
        <recommendedName>
            <fullName evidence="15">Uroporphyrinogen-III C-methyltransferase</fullName>
            <shortName evidence="15">Urogen III methylase</shortName>
            <ecNumber evidence="15">2.1.1.107</ecNumber>
        </recommendedName>
        <alternativeName>
            <fullName evidence="15">SUMT</fullName>
        </alternativeName>
        <alternativeName>
            <fullName evidence="15">Uroporphyrinogen III methylase</fullName>
            <shortName evidence="15">UROM</shortName>
        </alternativeName>
    </domain>
    <domain>
        <recommendedName>
            <fullName evidence="15">Precorrin-2 dehydrogenase</fullName>
            <ecNumber evidence="15">1.3.1.76</ecNumber>
        </recommendedName>
    </domain>
    <domain>
        <recommendedName>
            <fullName evidence="15">Sirohydrochlorin ferrochelatase</fullName>
            <ecNumber evidence="15">4.99.1.4</ecNumber>
        </recommendedName>
    </domain>
</protein>
<feature type="region of interest" description="Precorrin-2 dehydrogenase / sirohydrochlorin ferrochelatase" evidence="15">
    <location>
        <begin position="1"/>
        <end position="203"/>
    </location>
</feature>
<sequence>MDYLPIFLDITDKLVVVDGGTTVAARRVERALLAGAKVHLFDENLSDEFSTLLGHKNLTHHPRAITADDITGAVVAYGASENEARDTLLYTAAKQAGVLANVADVGEYCDFITPSVVDRSPLVIAISSGGTAPVIARILRARIESLLPPAYGRMAEFLGKFRDRVLAGIKGTTQRRRFWETVIDGPAGDHFLAGDLERAESHLLSSLDCATGKGVPCEQGEVFLVGAGPGDPDLLTFRALRLMQRADVVLYDRLVGDGILELVRRDAERIYVGKRPDNHAMFQEDISALMVKLAKDGKRVLRLKGGDPFIFGRGGEEIEMLAEHNIPFQVVPGITAAAGCSTYAGIPLTHRDHAQSCIFVTAHGRDGVLDLDWDVLTRKNQTVAVYMGLSSLKVLSEGFASHGVDPTTPAAIIDNGTRPNQRIITGTIKDLYQKATEAEFTGPSIIIIGGVVTLRDKLGWFADDQDGKFGMSLTPKGSL</sequence>
<comment type="pathway">
    <text evidence="14 15">Cofactor biosynthesis; adenosylcobalamin biosynthesis; precorrin-2 from uroporphyrinogen III: step 1/1.</text>
</comment>
<comment type="catalytic activity">
    <reaction evidence="13 15">
        <text>precorrin-2 + NAD(+) = sirohydrochlorin + NADH + 2 H(+)</text>
        <dbReference type="Rhea" id="RHEA:15613"/>
        <dbReference type="ChEBI" id="CHEBI:15378"/>
        <dbReference type="ChEBI" id="CHEBI:57540"/>
        <dbReference type="ChEBI" id="CHEBI:57945"/>
        <dbReference type="ChEBI" id="CHEBI:58351"/>
        <dbReference type="ChEBI" id="CHEBI:58827"/>
        <dbReference type="EC" id="1.3.1.76"/>
    </reaction>
</comment>
<feature type="binding site" evidence="15">
    <location>
        <position position="416"/>
    </location>
    <ligand>
        <name>S-adenosyl-L-methionine</name>
        <dbReference type="ChEBI" id="CHEBI:59789"/>
    </ligand>
</feature>
<evidence type="ECO:0000256" key="17">
    <source>
        <dbReference type="RuleBase" id="RU003960"/>
    </source>
</evidence>
<keyword evidence="5 15" id="KW-0808">Transferase</keyword>
<keyword evidence="3 15" id="KW-0169">Cobalamin biosynthesis</keyword>
<evidence type="ECO:0000256" key="5">
    <source>
        <dbReference type="ARBA" id="ARBA00022679"/>
    </source>
</evidence>
<comment type="catalytic activity">
    <reaction evidence="15">
        <text>siroheme + 2 H(+) = sirohydrochlorin + Fe(2+)</text>
        <dbReference type="Rhea" id="RHEA:24360"/>
        <dbReference type="ChEBI" id="CHEBI:15378"/>
        <dbReference type="ChEBI" id="CHEBI:29033"/>
        <dbReference type="ChEBI" id="CHEBI:58351"/>
        <dbReference type="ChEBI" id="CHEBI:60052"/>
        <dbReference type="EC" id="4.99.1.4"/>
    </reaction>
</comment>
<dbReference type="GO" id="GO:0004851">
    <property type="term" value="F:uroporphyrin-III C-methyltransferase activity"/>
    <property type="evidence" value="ECO:0007669"/>
    <property type="project" value="UniProtKB-UniRule"/>
</dbReference>
<dbReference type="Pfam" id="PF00590">
    <property type="entry name" value="TP_methylase"/>
    <property type="match status" value="1"/>
</dbReference>
<dbReference type="InterPro" id="IPR028281">
    <property type="entry name" value="Sirohaem_synthase_central"/>
</dbReference>
<dbReference type="GO" id="GO:0051287">
    <property type="term" value="F:NAD binding"/>
    <property type="evidence" value="ECO:0007669"/>
    <property type="project" value="InterPro"/>
</dbReference>
<evidence type="ECO:0000256" key="7">
    <source>
        <dbReference type="ARBA" id="ARBA00023002"/>
    </source>
</evidence>
<keyword evidence="10 15" id="KW-0627">Porphyrin biosynthesis</keyword>
<dbReference type="UniPathway" id="UPA00262">
    <property type="reaction ID" value="UER00211"/>
</dbReference>
<evidence type="ECO:0000256" key="4">
    <source>
        <dbReference type="ARBA" id="ARBA00022603"/>
    </source>
</evidence>
<feature type="region of interest" description="Uroporphyrinogen-III C-methyltransferase" evidence="15">
    <location>
        <begin position="220"/>
        <end position="479"/>
    </location>
</feature>
<dbReference type="AlphaFoldDB" id="A0A347UEL9"/>
<evidence type="ECO:0000313" key="21">
    <source>
        <dbReference type="EMBL" id="AXX97297.1"/>
    </source>
</evidence>
<proteinExistence type="inferred from homology"/>
<evidence type="ECO:0000256" key="6">
    <source>
        <dbReference type="ARBA" id="ARBA00022691"/>
    </source>
</evidence>
<dbReference type="Gene3D" id="3.40.1010.10">
    <property type="entry name" value="Cobalt-precorrin-4 Transmethylase, Domain 1"/>
    <property type="match status" value="1"/>
</dbReference>
<comment type="pathway">
    <text evidence="15">Porphyrin-containing compound metabolism; siroheme biosynthesis; siroheme from sirohydrochlorin: step 1/1.</text>
</comment>
<feature type="domain" description="Siroheme synthase central" evidence="20">
    <location>
        <begin position="119"/>
        <end position="145"/>
    </location>
</feature>
<dbReference type="Gene3D" id="3.30.950.10">
    <property type="entry name" value="Methyltransferase, Cobalt-precorrin-4 Transmethylase, Domain 2"/>
    <property type="match status" value="1"/>
</dbReference>
<feature type="domain" description="Tetrapyrrole methylase" evidence="18">
    <location>
        <begin position="222"/>
        <end position="431"/>
    </location>
</feature>
<dbReference type="NCBIfam" id="TIGR01470">
    <property type="entry name" value="cysG_Nterm"/>
    <property type="match status" value="1"/>
</dbReference>
<dbReference type="Pfam" id="PF14824">
    <property type="entry name" value="Sirohm_synth_M"/>
    <property type="match status" value="1"/>
</dbReference>
<dbReference type="EMBL" id="CP032125">
    <property type="protein sequence ID" value="AXX97297.1"/>
    <property type="molecule type" value="Genomic_DNA"/>
</dbReference>
<dbReference type="InterPro" id="IPR014776">
    <property type="entry name" value="4pyrrole_Mease_sub2"/>
</dbReference>
<dbReference type="Gene3D" id="3.40.50.720">
    <property type="entry name" value="NAD(P)-binding Rossmann-like Domain"/>
    <property type="match status" value="1"/>
</dbReference>
<gene>
    <name evidence="21" type="primary">cobA</name>
    <name evidence="15" type="synonym">cysG</name>
    <name evidence="21" type="ORF">BAR1_04735</name>
</gene>
<dbReference type="FunFam" id="3.40.1010.10:FF:000001">
    <property type="entry name" value="Siroheme synthase"/>
    <property type="match status" value="1"/>
</dbReference>
<evidence type="ECO:0000256" key="13">
    <source>
        <dbReference type="ARBA" id="ARBA00047561"/>
    </source>
</evidence>
<evidence type="ECO:0000256" key="10">
    <source>
        <dbReference type="ARBA" id="ARBA00023244"/>
    </source>
</evidence>
<dbReference type="GO" id="GO:0019354">
    <property type="term" value="P:siroheme biosynthetic process"/>
    <property type="evidence" value="ECO:0007669"/>
    <property type="project" value="UniProtKB-UniRule"/>
</dbReference>
<evidence type="ECO:0000256" key="12">
    <source>
        <dbReference type="ARBA" id="ARBA00025705"/>
    </source>
</evidence>
<comment type="catalytic activity">
    <reaction evidence="15">
        <text>uroporphyrinogen III + 2 S-adenosyl-L-methionine = precorrin-2 + 2 S-adenosyl-L-homocysteine + H(+)</text>
        <dbReference type="Rhea" id="RHEA:32459"/>
        <dbReference type="ChEBI" id="CHEBI:15378"/>
        <dbReference type="ChEBI" id="CHEBI:57308"/>
        <dbReference type="ChEBI" id="CHEBI:57856"/>
        <dbReference type="ChEBI" id="CHEBI:58827"/>
        <dbReference type="ChEBI" id="CHEBI:59789"/>
        <dbReference type="EC" id="2.1.1.107"/>
    </reaction>
</comment>
<comment type="function">
    <text evidence="15">Multifunctional enzyme that catalyzes the SAM-dependent methylations of uroporphyrinogen III at position C-2 and C-7 to form precorrin-2 via precorrin-1. Then it catalyzes the NAD-dependent ring dehydrogenation of precorrin-2 to yield sirohydrochlorin. Finally, it catalyzes the ferrochelation of sirohydrochlorin to yield siroheme.</text>
</comment>
<evidence type="ECO:0000256" key="3">
    <source>
        <dbReference type="ARBA" id="ARBA00022573"/>
    </source>
</evidence>
<dbReference type="SUPFAM" id="SSF75615">
    <property type="entry name" value="Siroheme synthase middle domains-like"/>
    <property type="match status" value="1"/>
</dbReference>
<keyword evidence="6 15" id="KW-0949">S-adenosyl-L-methionine</keyword>
<keyword evidence="22" id="KW-1185">Reference proteome</keyword>
<dbReference type="InterPro" id="IPR006367">
    <property type="entry name" value="Sirohaem_synthase_N"/>
</dbReference>
<dbReference type="NCBIfam" id="NF004790">
    <property type="entry name" value="PRK06136.1"/>
    <property type="match status" value="1"/>
</dbReference>
<dbReference type="GO" id="GO:0009236">
    <property type="term" value="P:cobalamin biosynthetic process"/>
    <property type="evidence" value="ECO:0007669"/>
    <property type="project" value="UniProtKB-UniRule"/>
</dbReference>
<dbReference type="InterPro" id="IPR036291">
    <property type="entry name" value="NAD(P)-bd_dom_sf"/>
</dbReference>
<evidence type="ECO:0000256" key="15">
    <source>
        <dbReference type="HAMAP-Rule" id="MF_01646"/>
    </source>
</evidence>
<evidence type="ECO:0000256" key="11">
    <source>
        <dbReference type="ARBA" id="ARBA00023268"/>
    </source>
</evidence>
<feature type="binding site" evidence="15">
    <location>
        <position position="387"/>
    </location>
    <ligand>
        <name>S-adenosyl-L-methionine</name>
        <dbReference type="ChEBI" id="CHEBI:59789"/>
    </ligand>
</feature>
<keyword evidence="9 15" id="KW-0456">Lyase</keyword>
<keyword evidence="4 15" id="KW-0489">Methyltransferase</keyword>
<evidence type="ECO:0000256" key="2">
    <source>
        <dbReference type="ARBA" id="ARBA00005879"/>
    </source>
</evidence>
<dbReference type="InterPro" id="IPR014777">
    <property type="entry name" value="4pyrrole_Mease_sub1"/>
</dbReference>
<comment type="pathway">
    <text evidence="15">Cofactor biosynthesis; adenosylcobalamin biosynthesis; sirohydrochlorin from precorrin-2: step 1/1.</text>
</comment>
<accession>A0A347UEL9</accession>
<dbReference type="SUPFAM" id="SSF53790">
    <property type="entry name" value="Tetrapyrrole methylase"/>
    <property type="match status" value="1"/>
</dbReference>
<dbReference type="InterPro" id="IPR012409">
    <property type="entry name" value="Sirohaem_synth"/>
</dbReference>
<dbReference type="Gene3D" id="1.10.8.210">
    <property type="entry name" value="Sirohaem synthase, dimerisation domain"/>
    <property type="match status" value="1"/>
</dbReference>
<dbReference type="Pfam" id="PF13241">
    <property type="entry name" value="NAD_binding_7"/>
    <property type="match status" value="1"/>
</dbReference>
<dbReference type="EC" id="4.99.1.4" evidence="15"/>
<name>A0A347UEL9_9RHOB</name>
<comment type="similarity">
    <text evidence="15">In the N-terminal section; belongs to the precorrin-2 dehydrogenase / sirohydrochlorin ferrochelatase family.</text>
</comment>
<evidence type="ECO:0000256" key="14">
    <source>
        <dbReference type="ARBA" id="ARBA00060548"/>
    </source>
</evidence>
<keyword evidence="11 15" id="KW-0511">Multifunctional enzyme</keyword>
<dbReference type="HAMAP" id="MF_01646">
    <property type="entry name" value="Siroheme_synth"/>
    <property type="match status" value="1"/>
</dbReference>